<dbReference type="PANTHER" id="PTHR42790:SF1">
    <property type="entry name" value="AROMATIC AMINO ACID AMINOTRANSFERASE, HYPOTHETICAL (EUROFUNG)"/>
    <property type="match status" value="1"/>
</dbReference>
<feature type="compositionally biased region" description="Low complexity" evidence="6">
    <location>
        <begin position="10"/>
        <end position="33"/>
    </location>
</feature>
<dbReference type="eggNOG" id="KOG0634">
    <property type="taxonomic scope" value="Eukaryota"/>
</dbReference>
<dbReference type="InterPro" id="IPR015424">
    <property type="entry name" value="PyrdxlP-dep_Trfase"/>
</dbReference>
<evidence type="ECO:0000256" key="3">
    <source>
        <dbReference type="ARBA" id="ARBA00022576"/>
    </source>
</evidence>
<dbReference type="Pfam" id="PF00155">
    <property type="entry name" value="Aminotran_1_2"/>
    <property type="match status" value="1"/>
</dbReference>
<evidence type="ECO:0000256" key="1">
    <source>
        <dbReference type="ARBA" id="ARBA00001933"/>
    </source>
</evidence>
<dbReference type="InParanoid" id="F0XLY0"/>
<dbReference type="HOGENOM" id="CLU_017584_0_5_1"/>
<dbReference type="CDD" id="cd00609">
    <property type="entry name" value="AAT_like"/>
    <property type="match status" value="1"/>
</dbReference>
<evidence type="ECO:0000259" key="7">
    <source>
        <dbReference type="Pfam" id="PF00155"/>
    </source>
</evidence>
<dbReference type="AlphaFoldDB" id="F0XLY0"/>
<keyword evidence="9" id="KW-1185">Reference proteome</keyword>
<evidence type="ECO:0000313" key="8">
    <source>
        <dbReference type="EMBL" id="EFX01316.1"/>
    </source>
</evidence>
<accession>F0XLY0</accession>
<organism evidence="9">
    <name type="scientific">Grosmannia clavigera (strain kw1407 / UAMH 11150)</name>
    <name type="common">Blue stain fungus</name>
    <name type="synonym">Graphiocladiella clavigera</name>
    <dbReference type="NCBI Taxonomy" id="655863"/>
    <lineage>
        <taxon>Eukaryota</taxon>
        <taxon>Fungi</taxon>
        <taxon>Dikarya</taxon>
        <taxon>Ascomycota</taxon>
        <taxon>Pezizomycotina</taxon>
        <taxon>Sordariomycetes</taxon>
        <taxon>Sordariomycetidae</taxon>
        <taxon>Ophiostomatales</taxon>
        <taxon>Ophiostomataceae</taxon>
        <taxon>Leptographium</taxon>
    </lineage>
</organism>
<dbReference type="GO" id="GO:1901605">
    <property type="term" value="P:alpha-amino acid metabolic process"/>
    <property type="evidence" value="ECO:0007669"/>
    <property type="project" value="TreeGrafter"/>
</dbReference>
<proteinExistence type="inferred from homology"/>
<dbReference type="GO" id="GO:0008483">
    <property type="term" value="F:transaminase activity"/>
    <property type="evidence" value="ECO:0007669"/>
    <property type="project" value="UniProtKB-KW"/>
</dbReference>
<evidence type="ECO:0000256" key="4">
    <source>
        <dbReference type="ARBA" id="ARBA00022679"/>
    </source>
</evidence>
<dbReference type="SUPFAM" id="SSF53383">
    <property type="entry name" value="PLP-dependent transferases"/>
    <property type="match status" value="1"/>
</dbReference>
<feature type="region of interest" description="Disordered" evidence="6">
    <location>
        <begin position="1"/>
        <end position="33"/>
    </location>
</feature>
<comment type="similarity">
    <text evidence="2">Belongs to the class-I pyridoxal-phosphate-dependent aminotransferase family.</text>
</comment>
<dbReference type="GO" id="GO:0030170">
    <property type="term" value="F:pyridoxal phosphate binding"/>
    <property type="evidence" value="ECO:0007669"/>
    <property type="project" value="InterPro"/>
</dbReference>
<dbReference type="EMBL" id="GL629794">
    <property type="protein sequence ID" value="EFX01316.1"/>
    <property type="molecule type" value="Genomic_DNA"/>
</dbReference>
<keyword evidence="3 8" id="KW-0032">Aminotransferase</keyword>
<evidence type="ECO:0000313" key="9">
    <source>
        <dbReference type="Proteomes" id="UP000007796"/>
    </source>
</evidence>
<evidence type="ECO:0000256" key="6">
    <source>
        <dbReference type="SAM" id="MobiDB-lite"/>
    </source>
</evidence>
<dbReference type="InterPro" id="IPR004839">
    <property type="entry name" value="Aminotransferase_I/II_large"/>
</dbReference>
<evidence type="ECO:0000256" key="5">
    <source>
        <dbReference type="ARBA" id="ARBA00022898"/>
    </source>
</evidence>
<gene>
    <name evidence="8" type="ORF">CMQ_6258</name>
</gene>
<sequence length="696" mass="75424">MMDQSAASLVSSADSNASVESSRSPMRSSAAALSEKPLPLDLTHLISEATKLRKASRMKQYYKFFQIPGAGNLAGGLPHVSYFPYDTLEAQIAQPDRWLPSPQTAVLSDGTNTDDEDDDAILITGKMAGAKLASSVSSARTAPAASLVSPPNRLAPVHLQIPKTVPPSAPDKKIDLASALQYGGSDGYAPLLSWVRSFVRDHVHPNVPYRGGPEVIMTVGATDGLSKTLELFVNRWNPTHNDVRDRPGLLVEPFIYGNALSQAAAYGLQIVTVEADEGGMLAYGPGGLEDVLSSWDSSRGRRPHMLYNVTLGHNPTGIILSIERRRELYAVCSRFDVVIIEDDPYWHLQYPSAAEAEAVSRNLPRPKPAPLTKPIGPNQRSSGYDFLDSLVPSFLSIDVDGRVIRLDTFSKTVAPGCRVGWITAQPDLIEKFVRITEGTTSQPSGFVQSLLSELVRGPTPAALAAAVAGSSSSSRGVWGTKRSSPSSSGSLGTSNSFAGWQTDGWVRWLEGVRGEYERRMTQMCTILDDNACQLKQGTPVRPSEADWGVITKTKLYSFSWPRAGMFVWVRMHFETHPLWQAARSGSGGDILDGPAMQMALLLLLTSKPHLVIISPGDMFSASDEVHEARGWAYFRLCFAAESDENLVASTHRLVAGIQKFWKIKRVKEIEDLLESSPITAEDAASVTNLGGLAMGC</sequence>
<dbReference type="Gene3D" id="3.40.640.10">
    <property type="entry name" value="Type I PLP-dependent aspartate aminotransferase-like (Major domain)"/>
    <property type="match status" value="1"/>
</dbReference>
<feature type="compositionally biased region" description="Low complexity" evidence="6">
    <location>
        <begin position="483"/>
        <end position="495"/>
    </location>
</feature>
<name>F0XLY0_GROCL</name>
<dbReference type="RefSeq" id="XP_014170798.1">
    <property type="nucleotide sequence ID" value="XM_014315323.1"/>
</dbReference>
<keyword evidence="5" id="KW-0663">Pyridoxal phosphate</keyword>
<dbReference type="GeneID" id="25979671"/>
<protein>
    <submittedName>
        <fullName evidence="8">Aromatic amino acid aminotransferase</fullName>
    </submittedName>
</protein>
<dbReference type="Proteomes" id="UP000007796">
    <property type="component" value="Unassembled WGS sequence"/>
</dbReference>
<dbReference type="OrthoDB" id="691673at2759"/>
<feature type="region of interest" description="Disordered" evidence="6">
    <location>
        <begin position="472"/>
        <end position="495"/>
    </location>
</feature>
<dbReference type="InterPro" id="IPR050859">
    <property type="entry name" value="Class-I_PLP-dep_aminotransf"/>
</dbReference>
<dbReference type="STRING" id="655863.F0XLY0"/>
<dbReference type="InterPro" id="IPR015421">
    <property type="entry name" value="PyrdxlP-dep_Trfase_major"/>
</dbReference>
<feature type="domain" description="Aminotransferase class I/classII large" evidence="7">
    <location>
        <begin position="250"/>
        <end position="458"/>
    </location>
</feature>
<dbReference type="PANTHER" id="PTHR42790">
    <property type="entry name" value="AMINOTRANSFERASE"/>
    <property type="match status" value="1"/>
</dbReference>
<comment type="cofactor">
    <cofactor evidence="1">
        <name>pyridoxal 5'-phosphate</name>
        <dbReference type="ChEBI" id="CHEBI:597326"/>
    </cofactor>
</comment>
<keyword evidence="4 8" id="KW-0808">Transferase</keyword>
<reference evidence="8 9" key="1">
    <citation type="journal article" date="2011" name="Proc. Natl. Acad. Sci. U.S.A.">
        <title>Genome and transcriptome analyses of the mountain pine beetle-fungal symbiont Grosmannia clavigera, a lodgepole pine pathogen.</title>
        <authorList>
            <person name="DiGuistini S."/>
            <person name="Wang Y."/>
            <person name="Liao N.Y."/>
            <person name="Taylor G."/>
            <person name="Tanguay P."/>
            <person name="Feau N."/>
            <person name="Henrissat B."/>
            <person name="Chan S.K."/>
            <person name="Hesse-Orce U."/>
            <person name="Alamouti S.M."/>
            <person name="Tsui C.K.M."/>
            <person name="Docking R.T."/>
            <person name="Levasseur A."/>
            <person name="Haridas S."/>
            <person name="Robertson G."/>
            <person name="Birol I."/>
            <person name="Holt R.A."/>
            <person name="Marra M.A."/>
            <person name="Hamelin R.C."/>
            <person name="Hirst M."/>
            <person name="Jones S.J.M."/>
            <person name="Bohlmann J."/>
            <person name="Breuil C."/>
        </authorList>
    </citation>
    <scope>NUCLEOTIDE SEQUENCE [LARGE SCALE GENOMIC DNA]</scope>
    <source>
        <strain evidence="9">kw1407 / UAMH 11150</strain>
    </source>
</reference>
<evidence type="ECO:0000256" key="2">
    <source>
        <dbReference type="ARBA" id="ARBA00007441"/>
    </source>
</evidence>